<dbReference type="GO" id="GO:0019288">
    <property type="term" value="P:isopentenyl diphosphate biosynthetic process, methylerythritol 4-phosphate pathway"/>
    <property type="evidence" value="ECO:0007669"/>
    <property type="project" value="UniProtKB-UniRule"/>
</dbReference>
<sequence>MTDSAAPVPFRIGQGFDVHAFGPGDHVMLGGVRVPHSQGVEAHSDGDVVIHALCDAMLGALALGDIGQHFPPTDMRWKGAASLDFLRHCATLLRERGWRVGNCDLTVICERPKVGPHAGAMRECLAAGLGIGVEAVSVKATTSEKLGFTGRGEGIAAQAVCLLVRA</sequence>
<dbReference type="AlphaFoldDB" id="A0A3M2HJ00"/>
<feature type="binding site" evidence="9">
    <location>
        <position position="17"/>
    </location>
    <ligand>
        <name>a divalent metal cation</name>
        <dbReference type="ChEBI" id="CHEBI:60240"/>
    </ligand>
</feature>
<dbReference type="CDD" id="cd00554">
    <property type="entry name" value="MECDP_synthase"/>
    <property type="match status" value="1"/>
</dbReference>
<comment type="caution">
    <text evidence="9">Lacks conserved residue(s) required for the propagation of feature annotation.</text>
</comment>
<evidence type="ECO:0000313" key="12">
    <source>
        <dbReference type="EMBL" id="RMH88365.1"/>
    </source>
</evidence>
<evidence type="ECO:0000256" key="4">
    <source>
        <dbReference type="ARBA" id="ARBA00011233"/>
    </source>
</evidence>
<comment type="cofactor">
    <cofactor evidence="9">
        <name>a divalent metal cation</name>
        <dbReference type="ChEBI" id="CHEBI:60240"/>
    </cofactor>
    <text evidence="9">Binds 1 divalent metal cation per subunit.</text>
</comment>
<evidence type="ECO:0000256" key="9">
    <source>
        <dbReference type="HAMAP-Rule" id="MF_00107"/>
    </source>
</evidence>
<evidence type="ECO:0000256" key="8">
    <source>
        <dbReference type="ARBA" id="ARBA00023239"/>
    </source>
</evidence>
<feature type="binding site" evidence="9">
    <location>
        <position position="151"/>
    </location>
    <ligand>
        <name>4-CDP-2-C-methyl-D-erythritol 2-phosphate</name>
        <dbReference type="ChEBI" id="CHEBI:57919"/>
    </ligand>
</feature>
<feature type="site" description="Transition state stabilizer" evidence="9">
    <location>
        <position position="142"/>
    </location>
</feature>
<dbReference type="InterPro" id="IPR036571">
    <property type="entry name" value="MECDP_synthase_sf"/>
</dbReference>
<keyword evidence="6 9" id="KW-0479">Metal-binding</keyword>
<dbReference type="NCBIfam" id="TIGR00151">
    <property type="entry name" value="ispF"/>
    <property type="match status" value="1"/>
</dbReference>
<dbReference type="Pfam" id="PF02542">
    <property type="entry name" value="YgbB"/>
    <property type="match status" value="1"/>
</dbReference>
<evidence type="ECO:0000259" key="11">
    <source>
        <dbReference type="Pfam" id="PF02542"/>
    </source>
</evidence>
<dbReference type="GO" id="GO:0046872">
    <property type="term" value="F:metal ion binding"/>
    <property type="evidence" value="ECO:0007669"/>
    <property type="project" value="UniProtKB-KW"/>
</dbReference>
<dbReference type="GO" id="GO:0016114">
    <property type="term" value="P:terpenoid biosynthetic process"/>
    <property type="evidence" value="ECO:0007669"/>
    <property type="project" value="InterPro"/>
</dbReference>
<evidence type="ECO:0000256" key="1">
    <source>
        <dbReference type="ARBA" id="ARBA00000200"/>
    </source>
</evidence>
<evidence type="ECO:0000256" key="3">
    <source>
        <dbReference type="ARBA" id="ARBA00008480"/>
    </source>
</evidence>
<dbReference type="InterPro" id="IPR020555">
    <property type="entry name" value="MECDP_synthase_CS"/>
</dbReference>
<evidence type="ECO:0000256" key="2">
    <source>
        <dbReference type="ARBA" id="ARBA00004709"/>
    </source>
</evidence>
<dbReference type="PROSITE" id="PS01350">
    <property type="entry name" value="ISPF"/>
    <property type="match status" value="1"/>
</dbReference>
<evidence type="ECO:0000256" key="6">
    <source>
        <dbReference type="ARBA" id="ARBA00022723"/>
    </source>
</evidence>
<evidence type="ECO:0000313" key="13">
    <source>
        <dbReference type="Proteomes" id="UP000275012"/>
    </source>
</evidence>
<evidence type="ECO:0000256" key="10">
    <source>
        <dbReference type="RuleBase" id="RU004395"/>
    </source>
</evidence>
<dbReference type="EC" id="4.6.1.12" evidence="5 9"/>
<comment type="function">
    <text evidence="9">Involved in the biosynthesis of isopentenyl diphosphate (IPP) and dimethylallyl diphosphate (DMAPP), two major building blocks of isoprenoid compounds. Catalyzes the conversion of 4-diphosphocytidyl-2-C-methyl-D-erythritol 2-phosphate (CDP-ME2P) to 2-C-methyl-D-erythritol 2,4-cyclodiphosphate (ME-CPP) with a corresponding release of cytidine 5-monophosphate (CMP).</text>
</comment>
<dbReference type="RefSeq" id="WP_122102366.1">
    <property type="nucleotide sequence ID" value="NZ_RFLY01000020.1"/>
</dbReference>
<feature type="binding site" evidence="9">
    <location>
        <begin position="141"/>
        <end position="144"/>
    </location>
    <ligand>
        <name>4-CDP-2-C-methyl-D-erythritol 2-phosphate</name>
        <dbReference type="ChEBI" id="CHEBI:57919"/>
    </ligand>
</feature>
<feature type="binding site" evidence="9">
    <location>
        <position position="148"/>
    </location>
    <ligand>
        <name>4-CDP-2-C-methyl-D-erythritol 2-phosphate</name>
        <dbReference type="ChEBI" id="CHEBI:57919"/>
    </ligand>
</feature>
<feature type="binding site" evidence="9">
    <location>
        <position position="19"/>
    </location>
    <ligand>
        <name>a divalent metal cation</name>
        <dbReference type="ChEBI" id="CHEBI:60240"/>
    </ligand>
</feature>
<name>A0A3M2HJ00_9GAMM</name>
<comment type="pathway">
    <text evidence="2 9">Isoprenoid biosynthesis; isopentenyl diphosphate biosynthesis via DXP pathway; isopentenyl diphosphate from 1-deoxy-D-xylulose 5-phosphate: step 4/6.</text>
</comment>
<feature type="site" description="Transition state stabilizer" evidence="9">
    <location>
        <position position="43"/>
    </location>
</feature>
<comment type="subunit">
    <text evidence="4 9">Homotrimer.</text>
</comment>
<dbReference type="Proteomes" id="UP000275012">
    <property type="component" value="Unassembled WGS sequence"/>
</dbReference>
<dbReference type="OrthoDB" id="9804336at2"/>
<comment type="similarity">
    <text evidence="3 9 10">Belongs to the IspF family.</text>
</comment>
<feature type="binding site" evidence="9">
    <location>
        <begin position="17"/>
        <end position="19"/>
    </location>
    <ligand>
        <name>4-CDP-2-C-methyl-D-erythritol 2-phosphate</name>
        <dbReference type="ChEBI" id="CHEBI:57919"/>
    </ligand>
</feature>
<keyword evidence="7 9" id="KW-0414">Isoprene biosynthesis</keyword>
<keyword evidence="8 9" id="KW-0456">Lyase</keyword>
<dbReference type="Gene3D" id="3.30.1330.50">
    <property type="entry name" value="2-C-methyl-D-erythritol 2,4-cyclodiphosphate synthase"/>
    <property type="match status" value="1"/>
</dbReference>
<dbReference type="InterPro" id="IPR003526">
    <property type="entry name" value="MECDP_synthase"/>
</dbReference>
<protein>
    <recommendedName>
        <fullName evidence="5 9">2-C-methyl-D-erythritol 2,4-cyclodiphosphate synthase</fullName>
        <shortName evidence="9">MECDP-synthase</shortName>
        <shortName evidence="9">MECPP-synthase</shortName>
        <shortName evidence="9">MECPS</shortName>
        <ecNumber evidence="5 9">4.6.1.12</ecNumber>
    </recommendedName>
</protein>
<feature type="binding site" evidence="9">
    <location>
        <begin position="65"/>
        <end position="67"/>
    </location>
    <ligand>
        <name>4-CDP-2-C-methyl-D-erythritol 2-phosphate</name>
        <dbReference type="ChEBI" id="CHEBI:57919"/>
    </ligand>
</feature>
<evidence type="ECO:0000256" key="5">
    <source>
        <dbReference type="ARBA" id="ARBA00012579"/>
    </source>
</evidence>
<dbReference type="EMBL" id="RFLY01000020">
    <property type="protein sequence ID" value="RMH88365.1"/>
    <property type="molecule type" value="Genomic_DNA"/>
</dbReference>
<gene>
    <name evidence="9 12" type="primary">ispF</name>
    <name evidence="12" type="ORF">EBB59_11890</name>
</gene>
<dbReference type="GO" id="GO:0008685">
    <property type="term" value="F:2-C-methyl-D-erythritol 2,4-cyclodiphosphate synthase activity"/>
    <property type="evidence" value="ECO:0007669"/>
    <property type="project" value="UniProtKB-UniRule"/>
</dbReference>
<dbReference type="HAMAP" id="MF_00107">
    <property type="entry name" value="IspF"/>
    <property type="match status" value="1"/>
</dbReference>
<feature type="domain" description="2-C-methyl-D-erythritol 2,4-cyclodiphosphate synthase" evidence="11">
    <location>
        <begin position="10"/>
        <end position="163"/>
    </location>
</feature>
<comment type="caution">
    <text evidence="12">The sequence shown here is derived from an EMBL/GenBank/DDBJ whole genome shotgun (WGS) entry which is preliminary data.</text>
</comment>
<organism evidence="12 13">
    <name type="scientific">Solilutibacter pythonis</name>
    <dbReference type="NCBI Taxonomy" id="2483112"/>
    <lineage>
        <taxon>Bacteria</taxon>
        <taxon>Pseudomonadati</taxon>
        <taxon>Pseudomonadota</taxon>
        <taxon>Gammaproteobacteria</taxon>
        <taxon>Lysobacterales</taxon>
        <taxon>Lysobacteraceae</taxon>
        <taxon>Solilutibacter</taxon>
    </lineage>
</organism>
<proteinExistence type="inferred from homology"/>
<dbReference type="PANTHER" id="PTHR43181">
    <property type="entry name" value="2-C-METHYL-D-ERYTHRITOL 2,4-CYCLODIPHOSPHATE SYNTHASE, CHLOROPLASTIC"/>
    <property type="match status" value="1"/>
</dbReference>
<dbReference type="FunFam" id="3.30.1330.50:FF:000001">
    <property type="entry name" value="2-C-methyl-D-erythritol 2,4-cyclodiphosphate synthase"/>
    <property type="match status" value="1"/>
</dbReference>
<dbReference type="UniPathway" id="UPA00056">
    <property type="reaction ID" value="UER00095"/>
</dbReference>
<evidence type="ECO:0000256" key="7">
    <source>
        <dbReference type="ARBA" id="ARBA00023229"/>
    </source>
</evidence>
<accession>A0A3M2HJ00</accession>
<comment type="catalytic activity">
    <reaction evidence="1 9 10">
        <text>4-CDP-2-C-methyl-D-erythritol 2-phosphate = 2-C-methyl-D-erythritol 2,4-cyclic diphosphate + CMP</text>
        <dbReference type="Rhea" id="RHEA:23864"/>
        <dbReference type="ChEBI" id="CHEBI:57919"/>
        <dbReference type="ChEBI" id="CHEBI:58483"/>
        <dbReference type="ChEBI" id="CHEBI:60377"/>
        <dbReference type="EC" id="4.6.1.12"/>
    </reaction>
</comment>
<keyword evidence="13" id="KW-1185">Reference proteome</keyword>
<feature type="binding site" evidence="9">
    <location>
        <begin position="43"/>
        <end position="44"/>
    </location>
    <ligand>
        <name>4-CDP-2-C-methyl-D-erythritol 2-phosphate</name>
        <dbReference type="ChEBI" id="CHEBI:57919"/>
    </ligand>
</feature>
<reference evidence="12 13" key="1">
    <citation type="submission" date="2018-10" db="EMBL/GenBank/DDBJ databases">
        <title>Proposal of Lysobacter pythonis sp. nov. isolated from royal pythons (Python regius).</title>
        <authorList>
            <person name="Hans-Juergen B."/>
            <person name="Huptas C."/>
            <person name="Sandra B."/>
            <person name="Igor L."/>
            <person name="Joachim S."/>
            <person name="Siegfried S."/>
            <person name="Mareike W."/>
            <person name="Peter K."/>
        </authorList>
    </citation>
    <scope>NUCLEOTIDE SEQUENCE [LARGE SCALE GENOMIC DNA]</scope>
    <source>
        <strain evidence="12 13">4284/11</strain>
    </source>
</reference>
<dbReference type="SUPFAM" id="SSF69765">
    <property type="entry name" value="IpsF-like"/>
    <property type="match status" value="1"/>
</dbReference>
<dbReference type="PANTHER" id="PTHR43181:SF1">
    <property type="entry name" value="2-C-METHYL-D-ERYTHRITOL 2,4-CYCLODIPHOSPHATE SYNTHASE, CHLOROPLASTIC"/>
    <property type="match status" value="1"/>
</dbReference>
<feature type="binding site" evidence="9">
    <location>
        <position position="51"/>
    </location>
    <ligand>
        <name>a divalent metal cation</name>
        <dbReference type="ChEBI" id="CHEBI:60240"/>
    </ligand>
</feature>